<keyword evidence="3" id="KW-0238">DNA-binding</keyword>
<dbReference type="Proteomes" id="UP000765845">
    <property type="component" value="Unassembled WGS sequence"/>
</dbReference>
<dbReference type="GO" id="GO:0003677">
    <property type="term" value="F:DNA binding"/>
    <property type="evidence" value="ECO:0007669"/>
    <property type="project" value="UniProtKB-KW"/>
</dbReference>
<evidence type="ECO:0000313" key="3">
    <source>
        <dbReference type="EMBL" id="NKI16151.1"/>
    </source>
</evidence>
<dbReference type="Pfam" id="PF12172">
    <property type="entry name" value="zf-ChsH2"/>
    <property type="match status" value="1"/>
</dbReference>
<keyword evidence="4" id="KW-1185">Reference proteome</keyword>
<evidence type="ECO:0000259" key="2">
    <source>
        <dbReference type="Pfam" id="PF12172"/>
    </source>
</evidence>
<dbReference type="InterPro" id="IPR052513">
    <property type="entry name" value="Thioester_dehydratase-like"/>
</dbReference>
<proteinExistence type="predicted"/>
<dbReference type="InterPro" id="IPR002878">
    <property type="entry name" value="ChsH2_C"/>
</dbReference>
<dbReference type="PANTHER" id="PTHR34075:SF5">
    <property type="entry name" value="BLR3430 PROTEIN"/>
    <property type="match status" value="1"/>
</dbReference>
<dbReference type="Gene3D" id="6.10.30.10">
    <property type="match status" value="1"/>
</dbReference>
<dbReference type="EMBL" id="JAAWWK010000001">
    <property type="protein sequence ID" value="NKI16151.1"/>
    <property type="molecule type" value="Genomic_DNA"/>
</dbReference>
<dbReference type="PANTHER" id="PTHR34075">
    <property type="entry name" value="BLR3430 PROTEIN"/>
    <property type="match status" value="1"/>
</dbReference>
<dbReference type="InterPro" id="IPR012340">
    <property type="entry name" value="NA-bd_OB-fold"/>
</dbReference>
<evidence type="ECO:0000259" key="1">
    <source>
        <dbReference type="Pfam" id="PF01796"/>
    </source>
</evidence>
<dbReference type="Pfam" id="PF01796">
    <property type="entry name" value="OB_ChsH2_C"/>
    <property type="match status" value="1"/>
</dbReference>
<name>A0ABX1GB21_9GAMM</name>
<dbReference type="InterPro" id="IPR022002">
    <property type="entry name" value="ChsH2_Znr"/>
</dbReference>
<feature type="domain" description="ChsH2 rubredoxin-like zinc ribbon" evidence="2">
    <location>
        <begin position="11"/>
        <end position="43"/>
    </location>
</feature>
<reference evidence="3 4" key="1">
    <citation type="submission" date="2020-04" db="EMBL/GenBank/DDBJ databases">
        <authorList>
            <person name="Yoon J."/>
        </authorList>
    </citation>
    <scope>NUCLEOTIDE SEQUENCE [LARGE SCALE GENOMIC DNA]</scope>
    <source>
        <strain evidence="3 4">KMU-166</strain>
    </source>
</reference>
<dbReference type="SUPFAM" id="SSF50249">
    <property type="entry name" value="Nucleic acid-binding proteins"/>
    <property type="match status" value="1"/>
</dbReference>
<organism evidence="3 4">
    <name type="scientific">Spongiibacter thalassae</name>
    <dbReference type="NCBI Taxonomy" id="2721624"/>
    <lineage>
        <taxon>Bacteria</taxon>
        <taxon>Pseudomonadati</taxon>
        <taxon>Pseudomonadota</taxon>
        <taxon>Gammaproteobacteria</taxon>
        <taxon>Cellvibrionales</taxon>
        <taxon>Spongiibacteraceae</taxon>
        <taxon>Spongiibacter</taxon>
    </lineage>
</organism>
<dbReference type="RefSeq" id="WP_168448686.1">
    <property type="nucleotide sequence ID" value="NZ_JAAWWK010000001.1"/>
</dbReference>
<gene>
    <name evidence="3" type="ORF">HCU74_01840</name>
</gene>
<accession>A0ABX1GB21</accession>
<sequence length="140" mass="15681">MKGLGADAPYWQALQQGQLKLQQCSDCSQWHWPAVWRCGECGSWEQQWREVTPRGRIYSWTRSHYDFGAPKGLPLPYVSVVVELAEAGNLRLLGHLAANSDKQPAIGMAVEGELFHCEVDGESIPAWRWQPGNTTTEAAQ</sequence>
<comment type="caution">
    <text evidence="3">The sequence shown here is derived from an EMBL/GenBank/DDBJ whole genome shotgun (WGS) entry which is preliminary data.</text>
</comment>
<feature type="domain" description="ChsH2 C-terminal OB-fold" evidence="1">
    <location>
        <begin position="48"/>
        <end position="111"/>
    </location>
</feature>
<protein>
    <submittedName>
        <fullName evidence="3">DNA-binding protein</fullName>
    </submittedName>
</protein>
<evidence type="ECO:0000313" key="4">
    <source>
        <dbReference type="Proteomes" id="UP000765845"/>
    </source>
</evidence>